<evidence type="ECO:0000313" key="2">
    <source>
        <dbReference type="Proteomes" id="UP000001542"/>
    </source>
</evidence>
<name>A2ESU4_TRIV3</name>
<dbReference type="InParanoid" id="A2ESU4"/>
<sequence length="316" mass="36152">MYQVFPLFADGAKVIQYGYYQIEDAQGEVKADKFYFKFPIMVEVKPDSYTYIILTDNDNVIQNIMNSNNITRYGILNFDVSSPSLNDGSERKINVYKIPFSDQGNQNKIAEFLNTNKIGIFNNNKYTKCELTINREDDNVTELFPFYTHKSIYDFLVSNEETSTYIDLLDSLMYNDWPIVPFDYKTKKGKFLMKLYSKTISPTIPKDVTKLEIITSGGKLIQIRETHENYALCHVTLNNNETALLATSDCDLVTSKFSLSSIDYYQLNNWQPITGEGSIISSIKGYLYIIRESDAPITIVSTYNDLQGLNKTNSGV</sequence>
<keyword evidence="2" id="KW-1185">Reference proteome</keyword>
<protein>
    <submittedName>
        <fullName evidence="1">Uncharacterized protein</fullName>
    </submittedName>
</protein>
<reference evidence="1" key="1">
    <citation type="submission" date="2006-10" db="EMBL/GenBank/DDBJ databases">
        <authorList>
            <person name="Amadeo P."/>
            <person name="Zhao Q."/>
            <person name="Wortman J."/>
            <person name="Fraser-Liggett C."/>
            <person name="Carlton J."/>
        </authorList>
    </citation>
    <scope>NUCLEOTIDE SEQUENCE</scope>
    <source>
        <strain evidence="1">G3</strain>
    </source>
</reference>
<dbReference type="VEuPathDB" id="TrichDB:TVAGG3_0182010"/>
<dbReference type="KEGG" id="tva:4762125"/>
<reference evidence="1" key="2">
    <citation type="journal article" date="2007" name="Science">
        <title>Draft genome sequence of the sexually transmitted pathogen Trichomonas vaginalis.</title>
        <authorList>
            <person name="Carlton J.M."/>
            <person name="Hirt R.P."/>
            <person name="Silva J.C."/>
            <person name="Delcher A.L."/>
            <person name="Schatz M."/>
            <person name="Zhao Q."/>
            <person name="Wortman J.R."/>
            <person name="Bidwell S.L."/>
            <person name="Alsmark U.C.M."/>
            <person name="Besteiro S."/>
            <person name="Sicheritz-Ponten T."/>
            <person name="Noel C.J."/>
            <person name="Dacks J.B."/>
            <person name="Foster P.G."/>
            <person name="Simillion C."/>
            <person name="Van de Peer Y."/>
            <person name="Miranda-Saavedra D."/>
            <person name="Barton G.J."/>
            <person name="Westrop G.D."/>
            <person name="Mueller S."/>
            <person name="Dessi D."/>
            <person name="Fiori P.L."/>
            <person name="Ren Q."/>
            <person name="Paulsen I."/>
            <person name="Zhang H."/>
            <person name="Bastida-Corcuera F.D."/>
            <person name="Simoes-Barbosa A."/>
            <person name="Brown M.T."/>
            <person name="Hayes R.D."/>
            <person name="Mukherjee M."/>
            <person name="Okumura C.Y."/>
            <person name="Schneider R."/>
            <person name="Smith A.J."/>
            <person name="Vanacova S."/>
            <person name="Villalvazo M."/>
            <person name="Haas B.J."/>
            <person name="Pertea M."/>
            <person name="Feldblyum T.V."/>
            <person name="Utterback T.R."/>
            <person name="Shu C.L."/>
            <person name="Osoegawa K."/>
            <person name="de Jong P.J."/>
            <person name="Hrdy I."/>
            <person name="Horvathova L."/>
            <person name="Zubacova Z."/>
            <person name="Dolezal P."/>
            <person name="Malik S.B."/>
            <person name="Logsdon J.M. Jr."/>
            <person name="Henze K."/>
            <person name="Gupta A."/>
            <person name="Wang C.C."/>
            <person name="Dunne R.L."/>
            <person name="Upcroft J.A."/>
            <person name="Upcroft P."/>
            <person name="White O."/>
            <person name="Salzberg S.L."/>
            <person name="Tang P."/>
            <person name="Chiu C.-H."/>
            <person name="Lee Y.-S."/>
            <person name="Embley T.M."/>
            <person name="Coombs G.H."/>
            <person name="Mottram J.C."/>
            <person name="Tachezy J."/>
            <person name="Fraser-Liggett C.M."/>
            <person name="Johnson P.J."/>
        </authorList>
    </citation>
    <scope>NUCLEOTIDE SEQUENCE [LARGE SCALE GENOMIC DNA]</scope>
    <source>
        <strain evidence="1">G3</strain>
    </source>
</reference>
<proteinExistence type="predicted"/>
<gene>
    <name evidence="1" type="ORF">TVAG_390400</name>
</gene>
<dbReference type="EMBL" id="DS113480">
    <property type="protein sequence ID" value="EAY04270.1"/>
    <property type="molecule type" value="Genomic_DNA"/>
</dbReference>
<evidence type="ECO:0000313" key="1">
    <source>
        <dbReference type="EMBL" id="EAY04270.1"/>
    </source>
</evidence>
<dbReference type="AlphaFoldDB" id="A2ESU4"/>
<dbReference type="VEuPathDB" id="TrichDB:TVAG_390400"/>
<organism evidence="1 2">
    <name type="scientific">Trichomonas vaginalis (strain ATCC PRA-98 / G3)</name>
    <dbReference type="NCBI Taxonomy" id="412133"/>
    <lineage>
        <taxon>Eukaryota</taxon>
        <taxon>Metamonada</taxon>
        <taxon>Parabasalia</taxon>
        <taxon>Trichomonadida</taxon>
        <taxon>Trichomonadidae</taxon>
        <taxon>Trichomonas</taxon>
    </lineage>
</organism>
<accession>A2ESU4</accession>
<dbReference type="Proteomes" id="UP000001542">
    <property type="component" value="Unassembled WGS sequence"/>
</dbReference>
<dbReference type="RefSeq" id="XP_001316493.1">
    <property type="nucleotide sequence ID" value="XM_001316458.1"/>
</dbReference>